<evidence type="ECO:0000256" key="3">
    <source>
        <dbReference type="ARBA" id="ARBA00022989"/>
    </source>
</evidence>
<keyword evidence="3 6" id="KW-1133">Transmembrane helix</keyword>
<feature type="transmembrane region" description="Helical" evidence="6">
    <location>
        <begin position="286"/>
        <end position="305"/>
    </location>
</feature>
<organism evidence="8 9">
    <name type="scientific">Bos indicus x Bos taurus</name>
    <name type="common">Hybrid cattle</name>
    <dbReference type="NCBI Taxonomy" id="30522"/>
    <lineage>
        <taxon>Eukaryota</taxon>
        <taxon>Metazoa</taxon>
        <taxon>Chordata</taxon>
        <taxon>Craniata</taxon>
        <taxon>Vertebrata</taxon>
        <taxon>Euteleostomi</taxon>
        <taxon>Mammalia</taxon>
        <taxon>Eutheria</taxon>
        <taxon>Laurasiatheria</taxon>
        <taxon>Artiodactyla</taxon>
        <taxon>Ruminantia</taxon>
        <taxon>Pecora</taxon>
        <taxon>Bovidae</taxon>
        <taxon>Bovinae</taxon>
        <taxon>Bos</taxon>
    </lineage>
</organism>
<evidence type="ECO:0000259" key="7">
    <source>
        <dbReference type="PROSITE" id="PS50850"/>
    </source>
</evidence>
<evidence type="ECO:0000256" key="4">
    <source>
        <dbReference type="ARBA" id="ARBA00023136"/>
    </source>
</evidence>
<feature type="transmembrane region" description="Helical" evidence="6">
    <location>
        <begin position="436"/>
        <end position="452"/>
    </location>
</feature>
<feature type="region of interest" description="Disordered" evidence="5">
    <location>
        <begin position="550"/>
        <end position="577"/>
    </location>
</feature>
<feature type="transmembrane region" description="Helical" evidence="6">
    <location>
        <begin position="458"/>
        <end position="479"/>
    </location>
</feature>
<evidence type="ECO:0000313" key="8">
    <source>
        <dbReference type="Ensembl" id="ENSBIXP00000002678.1"/>
    </source>
</evidence>
<dbReference type="Ensembl" id="ENSBIXT00000011412.1">
    <property type="protein sequence ID" value="ENSBIXP00000002678.1"/>
    <property type="gene ID" value="ENSBIXG00000009148.1"/>
</dbReference>
<feature type="compositionally biased region" description="Basic and acidic residues" evidence="5">
    <location>
        <begin position="554"/>
        <end position="567"/>
    </location>
</feature>
<reference evidence="8 9" key="1">
    <citation type="submission" date="2018-11" db="EMBL/GenBank/DDBJ databases">
        <title>Haplotype-resolved cattle genomes.</title>
        <authorList>
            <person name="Low W.Y."/>
            <person name="Tearle R."/>
            <person name="Bickhart D.M."/>
            <person name="Rosen B.D."/>
            <person name="Koren S."/>
            <person name="Rhie A."/>
            <person name="Hiendleder S."/>
            <person name="Phillippy A.M."/>
            <person name="Smith T.P.L."/>
            <person name="Williams J.L."/>
        </authorList>
    </citation>
    <scope>NUCLEOTIDE SEQUENCE [LARGE SCALE GENOMIC DNA]</scope>
</reference>
<dbReference type="GO" id="GO:0022857">
    <property type="term" value="F:transmembrane transporter activity"/>
    <property type="evidence" value="ECO:0007669"/>
    <property type="project" value="InterPro"/>
</dbReference>
<dbReference type="PANTHER" id="PTHR24064">
    <property type="entry name" value="SOLUTE CARRIER FAMILY 22 MEMBER"/>
    <property type="match status" value="1"/>
</dbReference>
<feature type="transmembrane region" description="Helical" evidence="6">
    <location>
        <begin position="404"/>
        <end position="424"/>
    </location>
</feature>
<reference evidence="8" key="3">
    <citation type="submission" date="2025-09" db="UniProtKB">
        <authorList>
            <consortium name="Ensembl"/>
        </authorList>
    </citation>
    <scope>IDENTIFICATION</scope>
</reference>
<dbReference type="AlphaFoldDB" id="A0A4W2BRL1"/>
<evidence type="ECO:0000256" key="5">
    <source>
        <dbReference type="SAM" id="MobiDB-lite"/>
    </source>
</evidence>
<dbReference type="FunFam" id="1.20.1250.20:FF:000023">
    <property type="entry name" value="Solute carrier family 22 member 6"/>
    <property type="match status" value="1"/>
</dbReference>
<feature type="transmembrane region" description="Helical" evidence="6">
    <location>
        <begin position="229"/>
        <end position="247"/>
    </location>
</feature>
<comment type="subcellular location">
    <subcellularLocation>
        <location evidence="1">Basolateral cell membrane</location>
        <topology evidence="1">Multi-pass membrane protein</topology>
    </subcellularLocation>
</comment>
<feature type="transmembrane region" description="Helical" evidence="6">
    <location>
        <begin position="523"/>
        <end position="540"/>
    </location>
</feature>
<reference evidence="8" key="2">
    <citation type="submission" date="2025-08" db="UniProtKB">
        <authorList>
            <consortium name="Ensembl"/>
        </authorList>
    </citation>
    <scope>IDENTIFICATION</scope>
</reference>
<feature type="transmembrane region" description="Helical" evidence="6">
    <location>
        <begin position="43"/>
        <end position="62"/>
    </location>
</feature>
<feature type="domain" description="Major facilitator superfamily (MFS) profile" evidence="7">
    <location>
        <begin position="121"/>
        <end position="545"/>
    </location>
</feature>
<sequence length="577" mass="64602">MKGKLFSFEARIEVILTLLEDCLCPMAFEELLDEVGGLGKFQILQMALILPSLMIIVCQILLENFTAAIPRHRCWVHILDNDTVSDNDTGFLSPDVLLRISIPLDSNLKPEKCHRFLHPQWQLLHLNGTFPNMTDLDTEPCVDGWVYDHSLFSSTIVTEWDLICDHQSQKPVAQSLFMAGMLVGGFIYGHLSDRFGRKLILRCCLLQLAISGTCAAFAPTFLIYCSIRFWSGCSAVVIVANNIMLIIEWTRSQSKAMILTLVACTFSMGQMMLGGLAFVFREWRTLQLVVSVPFFVFFLSSRWLAESARWLIITNRPEEGLKELKKAAHRNGRKNAGDALTMEVLRSAMQEELEAAQIKSSVFDLFRTPNLRKRICLLSFVRFANFMSFFGLILHLQYMGSNVFLFQVLFGAVNLPANCVAFWALNHLGRQVSQTLFLFLLGISILAITFVPQEMQTLRMAVSALGIAVSSVTLMCSFAHGNELTPTVLRVTASGFLGIASNIGAALAPLLMILTVYSPHLPWIIYGVCSILGGLVVPLLPETRNKPLPDSIQEVEKERKDSRKAKPEGTFMKVTQF</sequence>
<keyword evidence="2 6" id="KW-0812">Transmembrane</keyword>
<dbReference type="SUPFAM" id="SSF103473">
    <property type="entry name" value="MFS general substrate transporter"/>
    <property type="match status" value="1"/>
</dbReference>
<feature type="transmembrane region" description="Helical" evidence="6">
    <location>
        <begin position="259"/>
        <end position="280"/>
    </location>
</feature>
<dbReference type="InterPro" id="IPR036259">
    <property type="entry name" value="MFS_trans_sf"/>
</dbReference>
<feature type="transmembrane region" description="Helical" evidence="6">
    <location>
        <begin position="375"/>
        <end position="398"/>
    </location>
</feature>
<dbReference type="PROSITE" id="PS50850">
    <property type="entry name" value="MFS"/>
    <property type="match status" value="1"/>
</dbReference>
<keyword evidence="4 6" id="KW-0472">Membrane</keyword>
<evidence type="ECO:0000256" key="6">
    <source>
        <dbReference type="SAM" id="Phobius"/>
    </source>
</evidence>
<feature type="transmembrane region" description="Helical" evidence="6">
    <location>
        <begin position="491"/>
        <end position="517"/>
    </location>
</feature>
<feature type="transmembrane region" description="Helical" evidence="6">
    <location>
        <begin position="203"/>
        <end position="223"/>
    </location>
</feature>
<dbReference type="InterPro" id="IPR020846">
    <property type="entry name" value="MFS_dom"/>
</dbReference>
<dbReference type="CDD" id="cd17374">
    <property type="entry name" value="MFS_OAT"/>
    <property type="match status" value="1"/>
</dbReference>
<name>A0A4W2BRL1_BOBOX</name>
<dbReference type="InterPro" id="IPR005828">
    <property type="entry name" value="MFS_sugar_transport-like"/>
</dbReference>
<dbReference type="GO" id="GO:0016323">
    <property type="term" value="C:basolateral plasma membrane"/>
    <property type="evidence" value="ECO:0007669"/>
    <property type="project" value="UniProtKB-SubCell"/>
</dbReference>
<dbReference type="Pfam" id="PF00083">
    <property type="entry name" value="Sugar_tr"/>
    <property type="match status" value="1"/>
</dbReference>
<dbReference type="Proteomes" id="UP000314981">
    <property type="component" value="Chromosome 29"/>
</dbReference>
<evidence type="ECO:0000256" key="1">
    <source>
        <dbReference type="ARBA" id="ARBA00004554"/>
    </source>
</evidence>
<gene>
    <name evidence="8" type="primary">LOC113886271</name>
</gene>
<accession>A0A4W2BRL1</accession>
<protein>
    <recommendedName>
        <fullName evidence="7">Major facilitator superfamily (MFS) profile domain-containing protein</fullName>
    </recommendedName>
</protein>
<dbReference type="OMA" id="CAACMGQ"/>
<dbReference type="Gene3D" id="1.20.1250.20">
    <property type="entry name" value="MFS general substrate transporter like domains"/>
    <property type="match status" value="1"/>
</dbReference>
<proteinExistence type="predicted"/>
<evidence type="ECO:0000313" key="9">
    <source>
        <dbReference type="Proteomes" id="UP000314981"/>
    </source>
</evidence>
<keyword evidence="9" id="KW-1185">Reference proteome</keyword>
<evidence type="ECO:0000256" key="2">
    <source>
        <dbReference type="ARBA" id="ARBA00022692"/>
    </source>
</evidence>